<evidence type="ECO:0000256" key="2">
    <source>
        <dbReference type="ARBA" id="ARBA00022692"/>
    </source>
</evidence>
<proteinExistence type="predicted"/>
<feature type="transmembrane region" description="Helical" evidence="5">
    <location>
        <begin position="368"/>
        <end position="385"/>
    </location>
</feature>
<gene>
    <name evidence="7" type="ordered locus">zobellia_1746</name>
</gene>
<feature type="transmembrane region" description="Helical" evidence="5">
    <location>
        <begin position="68"/>
        <end position="85"/>
    </location>
</feature>
<reference evidence="7 8" key="2">
    <citation type="journal article" date="2012" name="Environ. Microbiol.">
        <title>Characterization of the first alginolytic operons in a marine bacterium: from their emergence in marine Flavobacteriia to their independent transfers to marine Proteobacteria and human gut Bacteroides.</title>
        <authorList>
            <person name="Thomas F."/>
            <person name="Barbeyron T."/>
            <person name="Tonon T."/>
            <person name="Genicot S."/>
            <person name="Czjzek M."/>
            <person name="Michel G."/>
        </authorList>
    </citation>
    <scope>NUCLEOTIDE SEQUENCE [LARGE SCALE GENOMIC DNA]</scope>
    <source>
        <strain evidence="8">DSM 12802 / CCUG 47099 / CIP 106680 / NCIMB 13871 / Dsij</strain>
    </source>
</reference>
<keyword evidence="8" id="KW-1185">Reference proteome</keyword>
<feature type="domain" description="O-antigen ligase-related" evidence="6">
    <location>
        <begin position="200"/>
        <end position="352"/>
    </location>
</feature>
<evidence type="ECO:0000256" key="5">
    <source>
        <dbReference type="SAM" id="Phobius"/>
    </source>
</evidence>
<feature type="transmembrane region" description="Helical" evidence="5">
    <location>
        <begin position="12"/>
        <end position="31"/>
    </location>
</feature>
<evidence type="ECO:0000256" key="3">
    <source>
        <dbReference type="ARBA" id="ARBA00022989"/>
    </source>
</evidence>
<feature type="transmembrane region" description="Helical" evidence="5">
    <location>
        <begin position="193"/>
        <end position="210"/>
    </location>
</feature>
<feature type="transmembrane region" description="Helical" evidence="5">
    <location>
        <begin position="216"/>
        <end position="233"/>
    </location>
</feature>
<evidence type="ECO:0000313" key="8">
    <source>
        <dbReference type="Proteomes" id="UP000008898"/>
    </source>
</evidence>
<evidence type="ECO:0000256" key="4">
    <source>
        <dbReference type="ARBA" id="ARBA00023136"/>
    </source>
</evidence>
<dbReference type="PANTHER" id="PTHR37422:SF13">
    <property type="entry name" value="LIPOPOLYSACCHARIDE BIOSYNTHESIS PROTEIN PA4999-RELATED"/>
    <property type="match status" value="1"/>
</dbReference>
<feature type="transmembrane region" description="Helical" evidence="5">
    <location>
        <begin position="159"/>
        <end position="181"/>
    </location>
</feature>
<dbReference type="KEGG" id="zga:ZOBELLIA_1746"/>
<feature type="transmembrane region" description="Helical" evidence="5">
    <location>
        <begin position="121"/>
        <end position="139"/>
    </location>
</feature>
<evidence type="ECO:0000313" key="7">
    <source>
        <dbReference type="EMBL" id="CAZ95799.1"/>
    </source>
</evidence>
<dbReference type="OrthoDB" id="1449066at2"/>
<keyword evidence="2 5" id="KW-0812">Transmembrane</keyword>
<dbReference type="InterPro" id="IPR007016">
    <property type="entry name" value="O-antigen_ligase-rel_domated"/>
</dbReference>
<keyword evidence="4 5" id="KW-0472">Membrane</keyword>
<name>G0LB57_ZOBGA</name>
<protein>
    <submittedName>
        <fullName evidence="7">Hypothetical membrane protein</fullName>
    </submittedName>
</protein>
<feature type="transmembrane region" description="Helical" evidence="5">
    <location>
        <begin position="240"/>
        <end position="258"/>
    </location>
</feature>
<dbReference type="AlphaFoldDB" id="G0LB57"/>
<dbReference type="Proteomes" id="UP000008898">
    <property type="component" value="Chromosome"/>
</dbReference>
<feature type="transmembrane region" description="Helical" evidence="5">
    <location>
        <begin position="343"/>
        <end position="363"/>
    </location>
</feature>
<sequence>MKTELKKYYTPGLRKGFVRLFVFLYVLSIFLLERTLVPNRIALGGMLLFSIFDYVSQKRDVSFKASSFLLQFLFVLPLLFFLVNYCSGQVVVLNIIVPLFFFIFGSKSFSENRTIHFLYESLNVIIAIVFVLCLGDVILDLSHNVPKYWWNLFVHRSLVSVLNLHPSYVSMLVLVAINGNLERLYRSILENKVSGLSLAVFALNLTFLVLLSSKMAYLILVVLFVLFVVRLIVANKLKWVGGILFVFVVLISVLYHTLPSIKDRITVDYRTFASKNFVLDNNSPASERIHIWRTSITLIEENPFGRFCMDTKEQIWSRLDKTNKEELVEKNAHNNFLEFGLRYGVLGIIVLFLFVLVCFYFFIKYKDFLFLGVLLIFLLFSLTESTLVREMGVIYMAFIFQLHLLNLKKPVR</sequence>
<dbReference type="EMBL" id="FP476056">
    <property type="protein sequence ID" value="CAZ95799.1"/>
    <property type="molecule type" value="Genomic_DNA"/>
</dbReference>
<reference evidence="8" key="1">
    <citation type="submission" date="2009-07" db="EMBL/GenBank/DDBJ databases">
        <title>Complete genome sequence of Zobellia galactanivorans Dsij.</title>
        <authorList>
            <consortium name="Genoscope - CEA"/>
        </authorList>
    </citation>
    <scope>NUCLEOTIDE SEQUENCE [LARGE SCALE GENOMIC DNA]</scope>
    <source>
        <strain evidence="8">DSM 12802 / CCUG 47099 / CIP 106680 / NCIMB 13871 / Dsij</strain>
    </source>
</reference>
<evidence type="ECO:0000259" key="6">
    <source>
        <dbReference type="Pfam" id="PF04932"/>
    </source>
</evidence>
<dbReference type="PANTHER" id="PTHR37422">
    <property type="entry name" value="TEICHURONIC ACID BIOSYNTHESIS PROTEIN TUAE"/>
    <property type="match status" value="1"/>
</dbReference>
<dbReference type="RefSeq" id="WP_013993107.1">
    <property type="nucleotide sequence ID" value="NC_015844.1"/>
</dbReference>
<keyword evidence="3 5" id="KW-1133">Transmembrane helix</keyword>
<evidence type="ECO:0000256" key="1">
    <source>
        <dbReference type="ARBA" id="ARBA00004141"/>
    </source>
</evidence>
<accession>G0LB57</accession>
<dbReference type="GO" id="GO:0016020">
    <property type="term" value="C:membrane"/>
    <property type="evidence" value="ECO:0007669"/>
    <property type="project" value="UniProtKB-SubCell"/>
</dbReference>
<dbReference type="HOGENOM" id="CLU_682993_0_0_10"/>
<organism evidence="7 8">
    <name type="scientific">Zobellia galactanivorans (strain DSM 12802 / CCUG 47099 / CIP 106680 / NCIMB 13871 / Dsij)</name>
    <dbReference type="NCBI Taxonomy" id="63186"/>
    <lineage>
        <taxon>Bacteria</taxon>
        <taxon>Pseudomonadati</taxon>
        <taxon>Bacteroidota</taxon>
        <taxon>Flavobacteriia</taxon>
        <taxon>Flavobacteriales</taxon>
        <taxon>Flavobacteriaceae</taxon>
        <taxon>Zobellia</taxon>
    </lineage>
</organism>
<dbReference type="Pfam" id="PF04932">
    <property type="entry name" value="Wzy_C"/>
    <property type="match status" value="1"/>
</dbReference>
<comment type="subcellular location">
    <subcellularLocation>
        <location evidence="1">Membrane</location>
        <topology evidence="1">Multi-pass membrane protein</topology>
    </subcellularLocation>
</comment>
<dbReference type="InterPro" id="IPR051533">
    <property type="entry name" value="WaaL-like"/>
</dbReference>
<dbReference type="STRING" id="63186.ZOBELLIA_1746"/>